<name>A0AAW2LTW0_9LAMI</name>
<dbReference type="PANTHER" id="PTHR33116:SF86">
    <property type="entry name" value="REVERSE TRANSCRIPTASE DOMAIN-CONTAINING PROTEIN"/>
    <property type="match status" value="1"/>
</dbReference>
<feature type="domain" description="Reverse transcriptase zinc-binding" evidence="1">
    <location>
        <begin position="258"/>
        <end position="325"/>
    </location>
</feature>
<accession>A0AAW2LTW0</accession>
<dbReference type="InterPro" id="IPR026960">
    <property type="entry name" value="RVT-Znf"/>
</dbReference>
<protein>
    <recommendedName>
        <fullName evidence="1">Reverse transcriptase zinc-binding domain-containing protein</fullName>
    </recommendedName>
</protein>
<gene>
    <name evidence="2" type="ORF">Sangu_1875300</name>
</gene>
<dbReference type="AlphaFoldDB" id="A0AAW2LTW0"/>
<organism evidence="2">
    <name type="scientific">Sesamum angustifolium</name>
    <dbReference type="NCBI Taxonomy" id="2727405"/>
    <lineage>
        <taxon>Eukaryota</taxon>
        <taxon>Viridiplantae</taxon>
        <taxon>Streptophyta</taxon>
        <taxon>Embryophyta</taxon>
        <taxon>Tracheophyta</taxon>
        <taxon>Spermatophyta</taxon>
        <taxon>Magnoliopsida</taxon>
        <taxon>eudicotyledons</taxon>
        <taxon>Gunneridae</taxon>
        <taxon>Pentapetalae</taxon>
        <taxon>asterids</taxon>
        <taxon>lamiids</taxon>
        <taxon>Lamiales</taxon>
        <taxon>Pedaliaceae</taxon>
        <taxon>Sesamum</taxon>
    </lineage>
</organism>
<dbReference type="Pfam" id="PF13966">
    <property type="entry name" value="zf-RVT"/>
    <property type="match status" value="1"/>
</dbReference>
<sequence length="340" mass="38340">MEAERSGSIQGVKIARNAPCISHLLFADDTLIFCEASLVAMQVVSNILSRFEAASGQKVNLEKSSMVLSRNVKATDKDPLVNALEIGVIEKHDKYLGLPAMGGQSKKEMFDGIRDKIWIRIQGWNSKLLNQIAGLGGRPSLTWRSILGTREIIVTGSRWRVGNGDRISVLDDRWLSREPSFWPIQMSPTPTDVKVSALIDRDRMEWKSNLMSELFHPFDFGLILTIPLGRHSTLKNAHHLALKISEFGVPSSFGGLHSDWKFLWHHTIPNKVKIFGWKLCHKALLTLHNLAARRVDVFDCCPLCSQTGELLEHIFVTCPFARQNWVLSCLLWRTISATFD</sequence>
<proteinExistence type="predicted"/>
<dbReference type="EMBL" id="JACGWK010000012">
    <property type="protein sequence ID" value="KAL0322560.1"/>
    <property type="molecule type" value="Genomic_DNA"/>
</dbReference>
<evidence type="ECO:0000313" key="2">
    <source>
        <dbReference type="EMBL" id="KAL0322560.1"/>
    </source>
</evidence>
<reference evidence="2" key="2">
    <citation type="journal article" date="2024" name="Plant">
        <title>Genomic evolution and insights into agronomic trait innovations of Sesamum species.</title>
        <authorList>
            <person name="Miao H."/>
            <person name="Wang L."/>
            <person name="Qu L."/>
            <person name="Liu H."/>
            <person name="Sun Y."/>
            <person name="Le M."/>
            <person name="Wang Q."/>
            <person name="Wei S."/>
            <person name="Zheng Y."/>
            <person name="Lin W."/>
            <person name="Duan Y."/>
            <person name="Cao H."/>
            <person name="Xiong S."/>
            <person name="Wang X."/>
            <person name="Wei L."/>
            <person name="Li C."/>
            <person name="Ma Q."/>
            <person name="Ju M."/>
            <person name="Zhao R."/>
            <person name="Li G."/>
            <person name="Mu C."/>
            <person name="Tian Q."/>
            <person name="Mei H."/>
            <person name="Zhang T."/>
            <person name="Gao T."/>
            <person name="Zhang H."/>
        </authorList>
    </citation>
    <scope>NUCLEOTIDE SEQUENCE</scope>
    <source>
        <strain evidence="2">G01</strain>
    </source>
</reference>
<dbReference type="PANTHER" id="PTHR33116">
    <property type="entry name" value="REVERSE TRANSCRIPTASE ZINC-BINDING DOMAIN-CONTAINING PROTEIN-RELATED-RELATED"/>
    <property type="match status" value="1"/>
</dbReference>
<comment type="caution">
    <text evidence="2">The sequence shown here is derived from an EMBL/GenBank/DDBJ whole genome shotgun (WGS) entry which is preliminary data.</text>
</comment>
<evidence type="ECO:0000259" key="1">
    <source>
        <dbReference type="Pfam" id="PF13966"/>
    </source>
</evidence>
<reference evidence="2" key="1">
    <citation type="submission" date="2020-06" db="EMBL/GenBank/DDBJ databases">
        <authorList>
            <person name="Li T."/>
            <person name="Hu X."/>
            <person name="Zhang T."/>
            <person name="Song X."/>
            <person name="Zhang H."/>
            <person name="Dai N."/>
            <person name="Sheng W."/>
            <person name="Hou X."/>
            <person name="Wei L."/>
        </authorList>
    </citation>
    <scope>NUCLEOTIDE SEQUENCE</scope>
    <source>
        <strain evidence="2">G01</strain>
        <tissue evidence="2">Leaf</tissue>
    </source>
</reference>